<name>A0A8S2R4K9_9BILA</name>
<dbReference type="GO" id="GO:0000796">
    <property type="term" value="C:condensin complex"/>
    <property type="evidence" value="ECO:0007669"/>
    <property type="project" value="InterPro"/>
</dbReference>
<dbReference type="PANTHER" id="PTHR13108:SF9">
    <property type="entry name" value="CONDENSIN COMPLEX SUBUNIT 2"/>
    <property type="match status" value="1"/>
</dbReference>
<protein>
    <recommendedName>
        <fullName evidence="4">Condensin complex subunit 2</fullName>
    </recommendedName>
</protein>
<dbReference type="EMBL" id="CAJOBJ010009670">
    <property type="protein sequence ID" value="CAF4143950.1"/>
    <property type="molecule type" value="Genomic_DNA"/>
</dbReference>
<keyword evidence="5" id="KW-0158">Chromosome</keyword>
<accession>A0A8S2R4K9</accession>
<evidence type="ECO:0000256" key="9">
    <source>
        <dbReference type="ARBA" id="ARBA00023067"/>
    </source>
</evidence>
<evidence type="ECO:0000313" key="13">
    <source>
        <dbReference type="Proteomes" id="UP000681720"/>
    </source>
</evidence>
<evidence type="ECO:0000256" key="11">
    <source>
        <dbReference type="SAM" id="MobiDB-lite"/>
    </source>
</evidence>
<reference evidence="12" key="1">
    <citation type="submission" date="2021-02" db="EMBL/GenBank/DDBJ databases">
        <authorList>
            <person name="Nowell W R."/>
        </authorList>
    </citation>
    <scope>NUCLEOTIDE SEQUENCE</scope>
</reference>
<evidence type="ECO:0000256" key="2">
    <source>
        <dbReference type="ARBA" id="ARBA00004496"/>
    </source>
</evidence>
<evidence type="ECO:0000256" key="4">
    <source>
        <dbReference type="ARBA" id="ARBA00016065"/>
    </source>
</evidence>
<organism evidence="12 13">
    <name type="scientific">Rotaria magnacalcarata</name>
    <dbReference type="NCBI Taxonomy" id="392030"/>
    <lineage>
        <taxon>Eukaryota</taxon>
        <taxon>Metazoa</taxon>
        <taxon>Spiralia</taxon>
        <taxon>Gnathifera</taxon>
        <taxon>Rotifera</taxon>
        <taxon>Eurotatoria</taxon>
        <taxon>Bdelloidea</taxon>
        <taxon>Philodinida</taxon>
        <taxon>Philodinidae</taxon>
        <taxon>Rotaria</taxon>
    </lineage>
</organism>
<evidence type="ECO:0000256" key="7">
    <source>
        <dbReference type="ARBA" id="ARBA00022618"/>
    </source>
</evidence>
<dbReference type="InterPro" id="IPR022816">
    <property type="entry name" value="Condensin_barren_su2"/>
</dbReference>
<comment type="subcellular location">
    <subcellularLocation>
        <location evidence="1">Chromosome</location>
    </subcellularLocation>
    <subcellularLocation>
        <location evidence="2">Cytoplasm</location>
    </subcellularLocation>
</comment>
<evidence type="ECO:0000256" key="1">
    <source>
        <dbReference type="ARBA" id="ARBA00004286"/>
    </source>
</evidence>
<feature type="region of interest" description="Disordered" evidence="11">
    <location>
        <begin position="144"/>
        <end position="163"/>
    </location>
</feature>
<dbReference type="GO" id="GO:0003682">
    <property type="term" value="F:chromatin binding"/>
    <property type="evidence" value="ECO:0007669"/>
    <property type="project" value="TreeGrafter"/>
</dbReference>
<dbReference type="GO" id="GO:0007076">
    <property type="term" value="P:mitotic chromosome condensation"/>
    <property type="evidence" value="ECO:0007669"/>
    <property type="project" value="InterPro"/>
</dbReference>
<keyword evidence="10" id="KW-0131">Cell cycle</keyword>
<evidence type="ECO:0000256" key="5">
    <source>
        <dbReference type="ARBA" id="ARBA00022454"/>
    </source>
</evidence>
<evidence type="ECO:0000313" key="12">
    <source>
        <dbReference type="EMBL" id="CAF4143950.1"/>
    </source>
</evidence>
<dbReference type="Proteomes" id="UP000681720">
    <property type="component" value="Unassembled WGS sequence"/>
</dbReference>
<comment type="caution">
    <text evidence="12">The sequence shown here is derived from an EMBL/GenBank/DDBJ whole genome shotgun (WGS) entry which is preliminary data.</text>
</comment>
<comment type="similarity">
    <text evidence="3">Belongs to the CND2 (condensin subunit 2) family.</text>
</comment>
<dbReference type="PANTHER" id="PTHR13108">
    <property type="entry name" value="CONDENSIN COMPLEX SUBUNIT 2"/>
    <property type="match status" value="1"/>
</dbReference>
<gene>
    <name evidence="12" type="ORF">GIL414_LOCUS19163</name>
</gene>
<feature type="non-terminal residue" evidence="12">
    <location>
        <position position="163"/>
    </location>
</feature>
<keyword evidence="9" id="KW-0226">DNA condensation</keyword>
<dbReference type="AlphaFoldDB" id="A0A8S2R4K9"/>
<keyword evidence="6" id="KW-0963">Cytoplasm</keyword>
<evidence type="ECO:0000256" key="3">
    <source>
        <dbReference type="ARBA" id="ARBA00009471"/>
    </source>
</evidence>
<evidence type="ECO:0000256" key="6">
    <source>
        <dbReference type="ARBA" id="ARBA00022490"/>
    </source>
</evidence>
<keyword evidence="7" id="KW-0132">Cell division</keyword>
<evidence type="ECO:0000256" key="8">
    <source>
        <dbReference type="ARBA" id="ARBA00022776"/>
    </source>
</evidence>
<dbReference type="GO" id="GO:0005737">
    <property type="term" value="C:cytoplasm"/>
    <property type="evidence" value="ECO:0007669"/>
    <property type="project" value="UniProtKB-SubCell"/>
</dbReference>
<evidence type="ECO:0000256" key="10">
    <source>
        <dbReference type="ARBA" id="ARBA00023306"/>
    </source>
</evidence>
<dbReference type="Pfam" id="PF05786">
    <property type="entry name" value="Cnd2"/>
    <property type="match status" value="1"/>
</dbReference>
<sequence length="163" mass="18069">MPEPAPRRSLAARRTRKLSEFDADVDEKENSLNDSLTGRRQSRLLNNSFNGVDEPAQTPRQLVDLYQKTVELATQGKINIKNAFSIPLVERLPQILNAIALDDRDNHNLGPNFVKAGSVIDTSAKIYGFRVDALHTETQKLSGNILNNEDEGSGDGEIKQEGQ</sequence>
<proteinExistence type="inferred from homology"/>
<keyword evidence="8" id="KW-0498">Mitosis</keyword>
<dbReference type="GO" id="GO:0051301">
    <property type="term" value="P:cell division"/>
    <property type="evidence" value="ECO:0007669"/>
    <property type="project" value="UniProtKB-KW"/>
</dbReference>